<dbReference type="GO" id="GO:0071944">
    <property type="term" value="C:cell periphery"/>
    <property type="evidence" value="ECO:0007669"/>
    <property type="project" value="TreeGrafter"/>
</dbReference>
<dbReference type="KEGG" id="blac:94349407"/>
<dbReference type="GO" id="GO:0016807">
    <property type="term" value="F:cysteine-type carboxypeptidase activity"/>
    <property type="evidence" value="ECO:0007669"/>
    <property type="project" value="TreeGrafter"/>
</dbReference>
<evidence type="ECO:0000313" key="3">
    <source>
        <dbReference type="EMBL" id="TDH68988.1"/>
    </source>
</evidence>
<gene>
    <name evidence="3" type="ORF">CCR75_005659</name>
</gene>
<reference evidence="3 4" key="1">
    <citation type="journal article" date="2021" name="Genome Biol.">
        <title>AFLAP: assembly-free linkage analysis pipeline using k-mers from genome sequencing data.</title>
        <authorList>
            <person name="Fletcher K."/>
            <person name="Zhang L."/>
            <person name="Gil J."/>
            <person name="Han R."/>
            <person name="Cavanaugh K."/>
            <person name="Michelmore R."/>
        </authorList>
    </citation>
    <scope>NUCLEOTIDE SEQUENCE [LARGE SCALE GENOMIC DNA]</scope>
    <source>
        <strain evidence="3 4">SF5</strain>
    </source>
</reference>
<organism evidence="3 4">
    <name type="scientific">Bremia lactucae</name>
    <name type="common">Lettuce downy mildew</name>
    <dbReference type="NCBI Taxonomy" id="4779"/>
    <lineage>
        <taxon>Eukaryota</taxon>
        <taxon>Sar</taxon>
        <taxon>Stramenopiles</taxon>
        <taxon>Oomycota</taxon>
        <taxon>Peronosporomycetes</taxon>
        <taxon>Peronosporales</taxon>
        <taxon>Peronosporaceae</taxon>
        <taxon>Bremia</taxon>
    </lineage>
</organism>
<name>A0A976FLK4_BRELC</name>
<evidence type="ECO:0000313" key="4">
    <source>
        <dbReference type="Proteomes" id="UP000294530"/>
    </source>
</evidence>
<dbReference type="InterPro" id="IPR007518">
    <property type="entry name" value="MINDY"/>
</dbReference>
<dbReference type="PANTHER" id="PTHR18063:SF6">
    <property type="entry name" value="UBIQUITIN CARBOXYL-TERMINAL HYDROLASE"/>
    <property type="match status" value="1"/>
</dbReference>
<dbReference type="Pfam" id="PF04424">
    <property type="entry name" value="MINDY_DUB"/>
    <property type="match status" value="1"/>
</dbReference>
<dbReference type="GeneID" id="94349407"/>
<keyword evidence="4" id="KW-1185">Reference proteome</keyword>
<dbReference type="GO" id="GO:0071108">
    <property type="term" value="P:protein K48-linked deubiquitination"/>
    <property type="evidence" value="ECO:0007669"/>
    <property type="project" value="TreeGrafter"/>
</dbReference>
<dbReference type="EMBL" id="SHOA02000016">
    <property type="protein sequence ID" value="TDH68988.1"/>
    <property type="molecule type" value="Genomic_DNA"/>
</dbReference>
<proteinExistence type="predicted"/>
<sequence length="572" mass="64637">MDEIYAVKKTQFLGKPVSFVCQNGNGPCPLLAIANVLLLRGYLSLDKVVEPLGYVSAFNLMQLVRRRLIDTNPPLTNTSELQRLTQEKTLEDVAELLPTMLVGLDVNVRFHRITDFEYTVVCAAFDMLDIVMVHGWLLDEQDEKTMKVVGNKSYNELIERLVDYRALLMAEEANAKQAAEFSSLDTAVRQDGDEGAEVALQLSPLATQTIGFETLSIDANSTHATSTSNCVQSPHSVMSQTSPTKSPSQQTVETMMKERHISDADALDTANTLLEEGPILEEFFNLTANQLTYYGLVRLHEGIRERQLCVFFRNNHFSTLFKFGGALYLLVTDAGYLDESTVVWELLDEIDGDTAFLDAQFHSVTSSEQQQKIFTHQKQLREPMESEEQHLRKSREVTLSGGSSPLCGRELVTNNDNAATAAKRNSGLYEKEVSEYVDDDYLLALTFQREEEELSRGSRSILPSASRHSLQLDKGNCDISSTKVPARVKGDESRFTNESESLSSAAYRQAIHMSEEELELQRQTERNYQEKKWQEDALTRQYHQEQERLRKQQRVRGGQRRTSSELANCIIT</sequence>
<feature type="domain" description="MINDY deubiquitinase" evidence="2">
    <location>
        <begin position="4"/>
        <end position="361"/>
    </location>
</feature>
<dbReference type="OrthoDB" id="10261212at2759"/>
<feature type="compositionally biased region" description="Polar residues" evidence="1">
    <location>
        <begin position="227"/>
        <end position="238"/>
    </location>
</feature>
<feature type="region of interest" description="Disordered" evidence="1">
    <location>
        <begin position="227"/>
        <end position="248"/>
    </location>
</feature>
<dbReference type="GO" id="GO:0005829">
    <property type="term" value="C:cytosol"/>
    <property type="evidence" value="ECO:0007669"/>
    <property type="project" value="TreeGrafter"/>
</dbReference>
<dbReference type="AlphaFoldDB" id="A0A976FLK4"/>
<protein>
    <recommendedName>
        <fullName evidence="2">MINDY deubiquitinase domain-containing protein</fullName>
    </recommendedName>
</protein>
<dbReference type="InterPro" id="IPR033979">
    <property type="entry name" value="MINDY_domain"/>
</dbReference>
<dbReference type="Proteomes" id="UP000294530">
    <property type="component" value="Unassembled WGS sequence"/>
</dbReference>
<dbReference type="GO" id="GO:1990380">
    <property type="term" value="F:K48-linked deubiquitinase activity"/>
    <property type="evidence" value="ECO:0007669"/>
    <property type="project" value="InterPro"/>
</dbReference>
<dbReference type="PANTHER" id="PTHR18063">
    <property type="entry name" value="NF-E2 INDUCIBLE PROTEIN"/>
    <property type="match status" value="1"/>
</dbReference>
<feature type="compositionally biased region" description="Low complexity" evidence="1">
    <location>
        <begin position="239"/>
        <end position="248"/>
    </location>
</feature>
<evidence type="ECO:0000256" key="1">
    <source>
        <dbReference type="SAM" id="MobiDB-lite"/>
    </source>
</evidence>
<comment type="caution">
    <text evidence="3">The sequence shown here is derived from an EMBL/GenBank/DDBJ whole genome shotgun (WGS) entry which is preliminary data.</text>
</comment>
<dbReference type="GO" id="GO:0004843">
    <property type="term" value="F:cysteine-type deubiquitinase activity"/>
    <property type="evidence" value="ECO:0007669"/>
    <property type="project" value="InterPro"/>
</dbReference>
<dbReference type="RefSeq" id="XP_067818487.1">
    <property type="nucleotide sequence ID" value="XM_067963736.1"/>
</dbReference>
<evidence type="ECO:0000259" key="2">
    <source>
        <dbReference type="Pfam" id="PF04424"/>
    </source>
</evidence>
<accession>A0A976FLK4</accession>